<proteinExistence type="predicted"/>
<sequence length="219" mass="24432">MSKQSDFTGQAVIMHPCPLTLIGLEYLLNQLLPHTSFTCVGSLAAVRSSPTVLHADLIVSTLCDANEKPENSIAWFAWLQQVRKGKPLLILTENENTPVLPMLLNAPGTSLISLREQRDTLLRIITNVLNGQRVISNSNQQQQKTQPPLVSLTAAEQRVYHLLQSGYGVSQIARQLRLSVKTISTHKRRIMAKLNVRTEVELFSRLPACNYHSDTGEQK</sequence>
<dbReference type="GO" id="GO:0003677">
    <property type="term" value="F:DNA binding"/>
    <property type="evidence" value="ECO:0007669"/>
    <property type="project" value="UniProtKB-KW"/>
</dbReference>
<dbReference type="EMBL" id="QRAP01000010">
    <property type="protein sequence ID" value="RDK86739.1"/>
    <property type="molecule type" value="Genomic_DNA"/>
</dbReference>
<dbReference type="OrthoDB" id="9780593at2"/>
<dbReference type="PROSITE" id="PS00622">
    <property type="entry name" value="HTH_LUXR_1"/>
    <property type="match status" value="1"/>
</dbReference>
<dbReference type="SUPFAM" id="SSF52172">
    <property type="entry name" value="CheY-like"/>
    <property type="match status" value="1"/>
</dbReference>
<reference evidence="3 4" key="1">
    <citation type="submission" date="2018-07" db="EMBL/GenBank/DDBJ databases">
        <title>Genomic Encyclopedia of Type Strains, Phase IV (KMG-IV): sequencing the most valuable type-strain genomes for metagenomic binning, comparative biology and taxonomic classification.</title>
        <authorList>
            <person name="Goeker M."/>
        </authorList>
    </citation>
    <scope>NUCLEOTIDE SEQUENCE [LARGE SCALE GENOMIC DNA]</scope>
    <source>
        <strain evidence="3 4">DSM 103736</strain>
    </source>
</reference>
<dbReference type="Proteomes" id="UP000254848">
    <property type="component" value="Unassembled WGS sequence"/>
</dbReference>
<gene>
    <name evidence="3" type="ORF">C8D90_11013</name>
</gene>
<keyword evidence="4" id="KW-1185">Reference proteome</keyword>
<dbReference type="SUPFAM" id="SSF46894">
    <property type="entry name" value="C-terminal effector domain of the bipartite response regulators"/>
    <property type="match status" value="1"/>
</dbReference>
<dbReference type="PANTHER" id="PTHR43214:SF17">
    <property type="entry name" value="TRANSCRIPTIONAL REGULATORY PROTEIN RCSB"/>
    <property type="match status" value="1"/>
</dbReference>
<dbReference type="PANTHER" id="PTHR43214">
    <property type="entry name" value="TWO-COMPONENT RESPONSE REGULATOR"/>
    <property type="match status" value="1"/>
</dbReference>
<evidence type="ECO:0000259" key="2">
    <source>
        <dbReference type="PROSITE" id="PS50043"/>
    </source>
</evidence>
<accession>A0A370QEN1</accession>
<protein>
    <submittedName>
        <fullName evidence="3">DNA-binding NarL/FixJ family response regulator</fullName>
    </submittedName>
</protein>
<name>A0A370QEN1_9GAMM</name>
<dbReference type="Gene3D" id="3.40.50.2300">
    <property type="match status" value="1"/>
</dbReference>
<dbReference type="InterPro" id="IPR011006">
    <property type="entry name" value="CheY-like_superfamily"/>
</dbReference>
<evidence type="ECO:0000256" key="1">
    <source>
        <dbReference type="ARBA" id="ARBA00023125"/>
    </source>
</evidence>
<dbReference type="CDD" id="cd06170">
    <property type="entry name" value="LuxR_C_like"/>
    <property type="match status" value="1"/>
</dbReference>
<dbReference type="GO" id="GO:0006355">
    <property type="term" value="P:regulation of DNA-templated transcription"/>
    <property type="evidence" value="ECO:0007669"/>
    <property type="project" value="InterPro"/>
</dbReference>
<feature type="domain" description="HTH luxR-type" evidence="2">
    <location>
        <begin position="145"/>
        <end position="210"/>
    </location>
</feature>
<evidence type="ECO:0000313" key="3">
    <source>
        <dbReference type="EMBL" id="RDK86739.1"/>
    </source>
</evidence>
<organism evidence="3 4">
    <name type="scientific">Enterobacillus tribolii</name>
    <dbReference type="NCBI Taxonomy" id="1487935"/>
    <lineage>
        <taxon>Bacteria</taxon>
        <taxon>Pseudomonadati</taxon>
        <taxon>Pseudomonadota</taxon>
        <taxon>Gammaproteobacteria</taxon>
        <taxon>Enterobacterales</taxon>
        <taxon>Hafniaceae</taxon>
        <taxon>Enterobacillus</taxon>
    </lineage>
</organism>
<dbReference type="PROSITE" id="PS50043">
    <property type="entry name" value="HTH_LUXR_2"/>
    <property type="match status" value="1"/>
</dbReference>
<keyword evidence="1 3" id="KW-0238">DNA-binding</keyword>
<dbReference type="AlphaFoldDB" id="A0A370QEN1"/>
<comment type="caution">
    <text evidence="3">The sequence shown here is derived from an EMBL/GenBank/DDBJ whole genome shotgun (WGS) entry which is preliminary data.</text>
</comment>
<dbReference type="PRINTS" id="PR00038">
    <property type="entry name" value="HTHLUXR"/>
</dbReference>
<evidence type="ECO:0000313" key="4">
    <source>
        <dbReference type="Proteomes" id="UP000254848"/>
    </source>
</evidence>
<dbReference type="InterPro" id="IPR016032">
    <property type="entry name" value="Sig_transdc_resp-reg_C-effctor"/>
</dbReference>
<dbReference type="InterPro" id="IPR000792">
    <property type="entry name" value="Tscrpt_reg_LuxR_C"/>
</dbReference>
<dbReference type="SMART" id="SM00421">
    <property type="entry name" value="HTH_LUXR"/>
    <property type="match status" value="1"/>
</dbReference>
<dbReference type="Pfam" id="PF00196">
    <property type="entry name" value="GerE"/>
    <property type="match status" value="1"/>
</dbReference>
<dbReference type="RefSeq" id="WP_115459883.1">
    <property type="nucleotide sequence ID" value="NZ_QRAP01000010.1"/>
</dbReference>
<dbReference type="InterPro" id="IPR039420">
    <property type="entry name" value="WalR-like"/>
</dbReference>